<dbReference type="Proteomes" id="UP000323324">
    <property type="component" value="Unassembled WGS sequence"/>
</dbReference>
<protein>
    <recommendedName>
        <fullName evidence="4">CHRD domain-containing protein</fullName>
    </recommendedName>
</protein>
<organism evidence="2 3">
    <name type="scientific">Bizionia saleffrena</name>
    <dbReference type="NCBI Taxonomy" id="291189"/>
    <lineage>
        <taxon>Bacteria</taxon>
        <taxon>Pseudomonadati</taxon>
        <taxon>Bacteroidota</taxon>
        <taxon>Flavobacteriia</taxon>
        <taxon>Flavobacteriales</taxon>
        <taxon>Flavobacteriaceae</taxon>
        <taxon>Bizionia</taxon>
    </lineage>
</organism>
<dbReference type="SUPFAM" id="SSF49329">
    <property type="entry name" value="Cu,Zn superoxide dismutase-like"/>
    <property type="match status" value="2"/>
</dbReference>
<comment type="similarity">
    <text evidence="1">Belongs to the Cu-Zn superoxide dismutase family.</text>
</comment>
<name>A0A8H2LD71_9FLAO</name>
<proteinExistence type="inferred from homology"/>
<sequence>MCPLLLFVACGNDDDAPIPEDIVTQLASTTYDLGAASDLAIQGFITVIKNSNNTTTLYIELSGDLNAADHPAQLRLNTAAETGAVALELEAINNETGISSTTTSAYTYEDLIDFDGYVNVQFSNFESDGLLVQGDIGQNDLTTTSITYDLLEKDVLGASGNITFTKRLNGEALAVISLNGTPSGGIHPAHIHSNDAATTGPIIFTFNTVNGTTGISKTNVSALNDGAPFLYDDVLTVNGYINVHLSDSQLNVIVVQGNIGANN</sequence>
<dbReference type="GO" id="GO:0006801">
    <property type="term" value="P:superoxide metabolic process"/>
    <property type="evidence" value="ECO:0007669"/>
    <property type="project" value="InterPro"/>
</dbReference>
<dbReference type="GO" id="GO:0046872">
    <property type="term" value="F:metal ion binding"/>
    <property type="evidence" value="ECO:0007669"/>
    <property type="project" value="InterPro"/>
</dbReference>
<reference evidence="2 3" key="1">
    <citation type="submission" date="2019-08" db="EMBL/GenBank/DDBJ databases">
        <title>Genomes of Antarctic Bizionia species.</title>
        <authorList>
            <person name="Bowman J.P."/>
        </authorList>
    </citation>
    <scope>NUCLEOTIDE SEQUENCE [LARGE SCALE GENOMIC DNA]</scope>
    <source>
        <strain evidence="2 3">HFD</strain>
    </source>
</reference>
<evidence type="ECO:0000313" key="3">
    <source>
        <dbReference type="Proteomes" id="UP000323324"/>
    </source>
</evidence>
<gene>
    <name evidence="2" type="ORF">ES676_10720</name>
</gene>
<evidence type="ECO:0000313" key="2">
    <source>
        <dbReference type="EMBL" id="TYB72638.1"/>
    </source>
</evidence>
<dbReference type="InterPro" id="IPR036423">
    <property type="entry name" value="SOD-like_Cu/Zn_dom_sf"/>
</dbReference>
<evidence type="ECO:0000256" key="1">
    <source>
        <dbReference type="ARBA" id="ARBA00010457"/>
    </source>
</evidence>
<dbReference type="EMBL" id="VSKM01000010">
    <property type="protein sequence ID" value="TYB72638.1"/>
    <property type="molecule type" value="Genomic_DNA"/>
</dbReference>
<accession>A0A8H2LD71</accession>
<keyword evidence="3" id="KW-1185">Reference proteome</keyword>
<evidence type="ECO:0008006" key="4">
    <source>
        <dbReference type="Google" id="ProtNLM"/>
    </source>
</evidence>
<comment type="caution">
    <text evidence="2">The sequence shown here is derived from an EMBL/GenBank/DDBJ whole genome shotgun (WGS) entry which is preliminary data.</text>
</comment>
<dbReference type="AlphaFoldDB" id="A0A8H2LD71"/>